<feature type="chain" id="PRO_5001907198" evidence="1">
    <location>
        <begin position="23"/>
        <end position="65"/>
    </location>
</feature>
<accession>A0A094LUW1</accession>
<dbReference type="RefSeq" id="WP_037438824.1">
    <property type="nucleotide sequence ID" value="NZ_JPEO01000001.1"/>
</dbReference>
<keyword evidence="3" id="KW-1185">Reference proteome</keyword>
<protein>
    <submittedName>
        <fullName evidence="2">Uncharacterized protein</fullName>
    </submittedName>
</protein>
<organism evidence="2 3">
    <name type="scientific">Shewanella mangrovi</name>
    <dbReference type="NCBI Taxonomy" id="1515746"/>
    <lineage>
        <taxon>Bacteria</taxon>
        <taxon>Pseudomonadati</taxon>
        <taxon>Pseudomonadota</taxon>
        <taxon>Gammaproteobacteria</taxon>
        <taxon>Alteromonadales</taxon>
        <taxon>Shewanellaceae</taxon>
        <taxon>Shewanella</taxon>
    </lineage>
</organism>
<dbReference type="AlphaFoldDB" id="A0A094LUW1"/>
<keyword evidence="1" id="KW-0732">Signal</keyword>
<sequence length="65" mass="7253">MKKMTVNWKRVVSLAVLPTVIAVPLLSASALTTAKDKGDEVVKPMLCEPYPECVIYQQQRSTDEM</sequence>
<evidence type="ECO:0000256" key="1">
    <source>
        <dbReference type="SAM" id="SignalP"/>
    </source>
</evidence>
<feature type="signal peptide" evidence="1">
    <location>
        <begin position="1"/>
        <end position="22"/>
    </location>
</feature>
<evidence type="ECO:0000313" key="3">
    <source>
        <dbReference type="Proteomes" id="UP000029264"/>
    </source>
</evidence>
<proteinExistence type="predicted"/>
<gene>
    <name evidence="2" type="ORF">HR45_01080</name>
</gene>
<name>A0A094LUW1_9GAMM</name>
<reference evidence="2 3" key="1">
    <citation type="submission" date="2014-06" db="EMBL/GenBank/DDBJ databases">
        <title>Shewanella sp. YQH10.</title>
        <authorList>
            <person name="Liu Y."/>
            <person name="Zeng R."/>
        </authorList>
    </citation>
    <scope>NUCLEOTIDE SEQUENCE [LARGE SCALE GENOMIC DNA]</scope>
    <source>
        <strain evidence="2 3">YQH10</strain>
    </source>
</reference>
<dbReference type="EMBL" id="JPEO01000001">
    <property type="protein sequence ID" value="KFZ39023.1"/>
    <property type="molecule type" value="Genomic_DNA"/>
</dbReference>
<comment type="caution">
    <text evidence="2">The sequence shown here is derived from an EMBL/GenBank/DDBJ whole genome shotgun (WGS) entry which is preliminary data.</text>
</comment>
<dbReference type="Proteomes" id="UP000029264">
    <property type="component" value="Unassembled WGS sequence"/>
</dbReference>
<evidence type="ECO:0000313" key="2">
    <source>
        <dbReference type="EMBL" id="KFZ39023.1"/>
    </source>
</evidence>